<keyword evidence="3" id="KW-1185">Reference proteome</keyword>
<dbReference type="InterPro" id="IPR012677">
    <property type="entry name" value="Nucleotide-bd_a/b_plait_sf"/>
</dbReference>
<dbReference type="OrthoDB" id="1912879at2759"/>
<reference evidence="2" key="1">
    <citation type="journal article" date="2022" name="Front. Genet.">
        <title>Chromosome-Scale Assembly of the Dendrobium nobile Genome Provides Insights Into the Molecular Mechanism of the Biosynthesis of the Medicinal Active Ingredient of Dendrobium.</title>
        <authorList>
            <person name="Xu Q."/>
            <person name="Niu S.-C."/>
            <person name="Li K.-L."/>
            <person name="Zheng P.-J."/>
            <person name="Zhang X.-J."/>
            <person name="Jia Y."/>
            <person name="Liu Y."/>
            <person name="Niu Y.-X."/>
            <person name="Yu L.-H."/>
            <person name="Chen D.-F."/>
            <person name="Zhang G.-Q."/>
        </authorList>
    </citation>
    <scope>NUCLEOTIDE SEQUENCE</scope>
    <source>
        <tissue evidence="2">Leaf</tissue>
    </source>
</reference>
<dbReference type="PANTHER" id="PTHR37200:SF1">
    <property type="entry name" value="RNA-BINDING (RRM_RBD_RNP MOTIFS) FAMILY PROTEIN"/>
    <property type="match status" value="1"/>
</dbReference>
<organism evidence="2 3">
    <name type="scientific">Dendrobium nobile</name>
    <name type="common">Orchid</name>
    <dbReference type="NCBI Taxonomy" id="94219"/>
    <lineage>
        <taxon>Eukaryota</taxon>
        <taxon>Viridiplantae</taxon>
        <taxon>Streptophyta</taxon>
        <taxon>Embryophyta</taxon>
        <taxon>Tracheophyta</taxon>
        <taxon>Spermatophyta</taxon>
        <taxon>Magnoliopsida</taxon>
        <taxon>Liliopsida</taxon>
        <taxon>Asparagales</taxon>
        <taxon>Orchidaceae</taxon>
        <taxon>Epidendroideae</taxon>
        <taxon>Malaxideae</taxon>
        <taxon>Dendrobiinae</taxon>
        <taxon>Dendrobium</taxon>
    </lineage>
</organism>
<evidence type="ECO:0008006" key="4">
    <source>
        <dbReference type="Google" id="ProtNLM"/>
    </source>
</evidence>
<gene>
    <name evidence="2" type="ORF">KFK09_022089</name>
</gene>
<dbReference type="SUPFAM" id="SSF54928">
    <property type="entry name" value="RNA-binding domain, RBD"/>
    <property type="match status" value="1"/>
</dbReference>
<dbReference type="Gene3D" id="3.30.70.330">
    <property type="match status" value="1"/>
</dbReference>
<feature type="region of interest" description="Disordered" evidence="1">
    <location>
        <begin position="133"/>
        <end position="156"/>
    </location>
</feature>
<dbReference type="SMR" id="A0A8T3AGU4"/>
<dbReference type="CDD" id="cd00590">
    <property type="entry name" value="RRM_SF"/>
    <property type="match status" value="1"/>
</dbReference>
<dbReference type="GO" id="GO:0003676">
    <property type="term" value="F:nucleic acid binding"/>
    <property type="evidence" value="ECO:0007669"/>
    <property type="project" value="InterPro"/>
</dbReference>
<name>A0A8T3AGU4_DENNO</name>
<accession>A0A8T3AGU4</accession>
<dbReference type="PANTHER" id="PTHR37200">
    <property type="entry name" value="RNA-BINDING (RRM/RBD/RNP MOTIFS) FAMILY PROTEIN"/>
    <property type="match status" value="1"/>
</dbReference>
<protein>
    <recommendedName>
        <fullName evidence="4">RRM domain-containing protein</fullName>
    </recommendedName>
</protein>
<dbReference type="Proteomes" id="UP000829196">
    <property type="component" value="Unassembled WGS sequence"/>
</dbReference>
<evidence type="ECO:0000313" key="2">
    <source>
        <dbReference type="EMBL" id="KAI0495786.1"/>
    </source>
</evidence>
<proteinExistence type="predicted"/>
<comment type="caution">
    <text evidence="2">The sequence shown here is derived from an EMBL/GenBank/DDBJ whole genome shotgun (WGS) entry which is preliminary data.</text>
</comment>
<dbReference type="EMBL" id="JAGYWB010000016">
    <property type="protein sequence ID" value="KAI0495786.1"/>
    <property type="molecule type" value="Genomic_DNA"/>
</dbReference>
<dbReference type="AlphaFoldDB" id="A0A8T3AGU4"/>
<dbReference type="InterPro" id="IPR035979">
    <property type="entry name" value="RBD_domain_sf"/>
</dbReference>
<sequence length="255" mass="29102">MATLLTNAKFFSSQSLADYRNNLPYSFSRPALTINSEKPVWASTISSRWWRECSINFASRRRSRAFSTSATFVSDDEKEDCEDEEVDGEEFIPLREMTRWLQNKPAGFGEGKRYDTTAEDKILEEIKLDRKHHIEQNGAPRAREKENAASVKKQEKQKVTEVIKTDPEVRVWNLPKKKNIDRDLWKAFKGFPGIISINPAVTGNRKTRDPICRGFAFIGFKSNDAAYRLKIKDRAVLTGVLSKYGEVASAASKEI</sequence>
<evidence type="ECO:0000313" key="3">
    <source>
        <dbReference type="Proteomes" id="UP000829196"/>
    </source>
</evidence>
<evidence type="ECO:0000256" key="1">
    <source>
        <dbReference type="SAM" id="MobiDB-lite"/>
    </source>
</evidence>